<evidence type="ECO:0000256" key="10">
    <source>
        <dbReference type="SAM" id="Phobius"/>
    </source>
</evidence>
<name>D7BF64_ALLS1</name>
<keyword evidence="2" id="KW-0444">Lipid biosynthesis</keyword>
<reference evidence="11 12" key="1">
    <citation type="journal article" date="2010" name="Stand. Genomic Sci.">
        <title>Complete genome sequence of Meiothermus silvanus type strain (VI-R2).</title>
        <authorList>
            <person name="Sikorski J."/>
            <person name="Tindall B.J."/>
            <person name="Lowry S."/>
            <person name="Lucas S."/>
            <person name="Nolan M."/>
            <person name="Copeland A."/>
            <person name="Glavina Del Rio T."/>
            <person name="Tice H."/>
            <person name="Cheng J.F."/>
            <person name="Han C."/>
            <person name="Pitluck S."/>
            <person name="Liolios K."/>
            <person name="Ivanova N."/>
            <person name="Mavromatis K."/>
            <person name="Mikhailova N."/>
            <person name="Pati A."/>
            <person name="Goodwin L."/>
            <person name="Chen A."/>
            <person name="Palaniappan K."/>
            <person name="Land M."/>
            <person name="Hauser L."/>
            <person name="Chang Y.J."/>
            <person name="Jeffries C.D."/>
            <person name="Rohde M."/>
            <person name="Goker M."/>
            <person name="Woyke T."/>
            <person name="Bristow J."/>
            <person name="Eisen J.A."/>
            <person name="Markowitz V."/>
            <person name="Hugenholtz P."/>
            <person name="Kyrpides N.C."/>
            <person name="Klenk H.P."/>
            <person name="Lapidus A."/>
        </authorList>
    </citation>
    <scope>NUCLEOTIDE SEQUENCE [LARGE SCALE GENOMIC DNA]</scope>
    <source>
        <strain evidence="12">ATCC 700542 / DSM 9946 / VI-R2</strain>
    </source>
</reference>
<keyword evidence="8" id="KW-0594">Phospholipid biosynthesis</keyword>
<evidence type="ECO:0000256" key="3">
    <source>
        <dbReference type="ARBA" id="ARBA00022679"/>
    </source>
</evidence>
<evidence type="ECO:0000256" key="6">
    <source>
        <dbReference type="ARBA" id="ARBA00023098"/>
    </source>
</evidence>
<evidence type="ECO:0000256" key="9">
    <source>
        <dbReference type="ARBA" id="ARBA00023264"/>
    </source>
</evidence>
<dbReference type="InterPro" id="IPR003811">
    <property type="entry name" value="G3P_acylTferase_PlsY"/>
</dbReference>
<feature type="transmembrane region" description="Helical" evidence="10">
    <location>
        <begin position="161"/>
        <end position="179"/>
    </location>
</feature>
<keyword evidence="6" id="KW-0443">Lipid metabolism</keyword>
<dbReference type="GO" id="GO:0008654">
    <property type="term" value="P:phospholipid biosynthetic process"/>
    <property type="evidence" value="ECO:0007669"/>
    <property type="project" value="UniProtKB-KW"/>
</dbReference>
<evidence type="ECO:0000256" key="1">
    <source>
        <dbReference type="ARBA" id="ARBA00022475"/>
    </source>
</evidence>
<evidence type="ECO:0000313" key="12">
    <source>
        <dbReference type="Proteomes" id="UP000001916"/>
    </source>
</evidence>
<evidence type="ECO:0000256" key="2">
    <source>
        <dbReference type="ARBA" id="ARBA00022516"/>
    </source>
</evidence>
<feature type="transmembrane region" description="Helical" evidence="10">
    <location>
        <begin position="72"/>
        <end position="90"/>
    </location>
</feature>
<evidence type="ECO:0000256" key="5">
    <source>
        <dbReference type="ARBA" id="ARBA00022989"/>
    </source>
</evidence>
<evidence type="ECO:0000256" key="4">
    <source>
        <dbReference type="ARBA" id="ARBA00022692"/>
    </source>
</evidence>
<dbReference type="GO" id="GO:0043772">
    <property type="term" value="F:acyl-phosphate glycerol-3-phosphate acyltransferase activity"/>
    <property type="evidence" value="ECO:0007669"/>
    <property type="project" value="InterPro"/>
</dbReference>
<keyword evidence="1" id="KW-1003">Cell membrane</keyword>
<dbReference type="EMBL" id="CP002042">
    <property type="protein sequence ID" value="ADH63417.1"/>
    <property type="molecule type" value="Genomic_DNA"/>
</dbReference>
<dbReference type="HOGENOM" id="CLU_081254_7_2_0"/>
<evidence type="ECO:0000313" key="11">
    <source>
        <dbReference type="EMBL" id="ADH63417.1"/>
    </source>
</evidence>
<dbReference type="GO" id="GO:0005886">
    <property type="term" value="C:plasma membrane"/>
    <property type="evidence" value="ECO:0007669"/>
    <property type="project" value="InterPro"/>
</dbReference>
<sequence>MLGAYLIGSLVFGIIAGRLRGIDLAKRDMPGASGAFRQFGAIWGFSVALADIAKGVGVGYLTHFASSPWTPVLMGAALVAGHLWPIYFRFRGGGGIAPTVGFFLWLHPGLTTLGIAIGLAVAGIYWQLYWRKHRRGWYPIPVGAVVGYIFGLVVLWNQPSFWALLAISVLVAVRGLRMVRSG</sequence>
<dbReference type="NCBIfam" id="NF010978">
    <property type="entry name" value="PRK14401.1"/>
    <property type="match status" value="1"/>
</dbReference>
<accession>D7BF64</accession>
<evidence type="ECO:0000256" key="7">
    <source>
        <dbReference type="ARBA" id="ARBA00023136"/>
    </source>
</evidence>
<organism evidence="11 12">
    <name type="scientific">Allomeiothermus silvanus (strain ATCC 700542 / DSM 9946 / NBRC 106475 / NCIMB 13440 / VI-R2)</name>
    <name type="common">Thermus silvanus</name>
    <dbReference type="NCBI Taxonomy" id="526227"/>
    <lineage>
        <taxon>Bacteria</taxon>
        <taxon>Thermotogati</taxon>
        <taxon>Deinococcota</taxon>
        <taxon>Deinococci</taxon>
        <taxon>Thermales</taxon>
        <taxon>Thermaceae</taxon>
        <taxon>Allomeiothermus</taxon>
    </lineage>
</organism>
<dbReference type="STRING" id="526227.Mesil_1527"/>
<keyword evidence="7 10" id="KW-0472">Membrane</keyword>
<dbReference type="Pfam" id="PF02660">
    <property type="entry name" value="G3P_acyltransf"/>
    <property type="match status" value="1"/>
</dbReference>
<keyword evidence="12" id="KW-1185">Reference proteome</keyword>
<feature type="transmembrane region" description="Helical" evidence="10">
    <location>
        <begin position="40"/>
        <end position="60"/>
    </location>
</feature>
<keyword evidence="3" id="KW-0808">Transferase</keyword>
<evidence type="ECO:0000256" key="8">
    <source>
        <dbReference type="ARBA" id="ARBA00023209"/>
    </source>
</evidence>
<keyword evidence="4 10" id="KW-0812">Transmembrane</keyword>
<dbReference type="PANTHER" id="PTHR30309:SF0">
    <property type="entry name" value="GLYCEROL-3-PHOSPHATE ACYLTRANSFERASE-RELATED"/>
    <property type="match status" value="1"/>
</dbReference>
<keyword evidence="5 10" id="KW-1133">Transmembrane helix</keyword>
<dbReference type="PANTHER" id="PTHR30309">
    <property type="entry name" value="INNER MEMBRANE PROTEIN YGIH"/>
    <property type="match status" value="1"/>
</dbReference>
<protein>
    <recommendedName>
        <fullName evidence="13">Glycerol-3-phosphate acyltransferase</fullName>
    </recommendedName>
</protein>
<dbReference type="Proteomes" id="UP000001916">
    <property type="component" value="Chromosome"/>
</dbReference>
<dbReference type="AlphaFoldDB" id="D7BF64"/>
<dbReference type="KEGG" id="msv:Mesil_1527"/>
<proteinExistence type="predicted"/>
<keyword evidence="9" id="KW-1208">Phospholipid metabolism</keyword>
<evidence type="ECO:0008006" key="13">
    <source>
        <dbReference type="Google" id="ProtNLM"/>
    </source>
</evidence>
<feature type="transmembrane region" description="Helical" evidence="10">
    <location>
        <begin position="137"/>
        <end position="155"/>
    </location>
</feature>
<gene>
    <name evidence="11" type="ordered locus">Mesil_1527</name>
</gene>
<dbReference type="SMART" id="SM01207">
    <property type="entry name" value="G3P_acyltransf"/>
    <property type="match status" value="1"/>
</dbReference>
<dbReference type="eggNOG" id="COG0344">
    <property type="taxonomic scope" value="Bacteria"/>
</dbReference>
<feature type="transmembrane region" description="Helical" evidence="10">
    <location>
        <begin position="102"/>
        <end position="125"/>
    </location>
</feature>